<dbReference type="InterPro" id="IPR036388">
    <property type="entry name" value="WH-like_DNA-bd_sf"/>
</dbReference>
<dbReference type="InterPro" id="IPR001789">
    <property type="entry name" value="Sig_transdc_resp-reg_receiver"/>
</dbReference>
<keyword evidence="2" id="KW-0963">Cytoplasm</keyword>
<dbReference type="SMART" id="SM00448">
    <property type="entry name" value="REC"/>
    <property type="match status" value="1"/>
</dbReference>
<dbReference type="PANTHER" id="PTHR45526:SF1">
    <property type="entry name" value="TRANSCRIPTIONAL REGULATORY PROTEIN DCUR-RELATED"/>
    <property type="match status" value="1"/>
</dbReference>
<evidence type="ECO:0000256" key="2">
    <source>
        <dbReference type="ARBA" id="ARBA00022490"/>
    </source>
</evidence>
<keyword evidence="3 9" id="KW-0597">Phosphoprotein</keyword>
<dbReference type="PROSITE" id="PS50110">
    <property type="entry name" value="RESPONSE_REGULATORY"/>
    <property type="match status" value="1"/>
</dbReference>
<keyword evidence="4" id="KW-0902">Two-component regulatory system</keyword>
<feature type="modified residue" description="4-aspartylphosphate" evidence="9">
    <location>
        <position position="59"/>
    </location>
</feature>
<evidence type="ECO:0000256" key="5">
    <source>
        <dbReference type="ARBA" id="ARBA00023015"/>
    </source>
</evidence>
<keyword evidence="8" id="KW-0804">Transcription</keyword>
<dbReference type="SUPFAM" id="SSF46785">
    <property type="entry name" value="Winged helix' DNA-binding domain"/>
    <property type="match status" value="1"/>
</dbReference>
<feature type="domain" description="Response regulatory" evidence="10">
    <location>
        <begin position="8"/>
        <end position="124"/>
    </location>
</feature>
<dbReference type="GO" id="GO:0003677">
    <property type="term" value="F:DNA binding"/>
    <property type="evidence" value="ECO:0007669"/>
    <property type="project" value="UniProtKB-KW"/>
</dbReference>
<dbReference type="InterPro" id="IPR024187">
    <property type="entry name" value="Sig_transdc_resp-reg_cit/mal"/>
</dbReference>
<dbReference type="RefSeq" id="WP_132372707.1">
    <property type="nucleotide sequence ID" value="NZ_SMAN01000022.1"/>
</dbReference>
<comment type="subcellular location">
    <subcellularLocation>
        <location evidence="1">Cytoplasm</location>
    </subcellularLocation>
</comment>
<dbReference type="Pfam" id="PF04703">
    <property type="entry name" value="FaeA"/>
    <property type="match status" value="1"/>
</dbReference>
<organism evidence="11 12">
    <name type="scientific">Melghiribacillus thermohalophilus</name>
    <dbReference type="NCBI Taxonomy" id="1324956"/>
    <lineage>
        <taxon>Bacteria</taxon>
        <taxon>Bacillati</taxon>
        <taxon>Bacillota</taxon>
        <taxon>Bacilli</taxon>
        <taxon>Bacillales</taxon>
        <taxon>Bacillaceae</taxon>
        <taxon>Melghiribacillus</taxon>
    </lineage>
</organism>
<dbReference type="GO" id="GO:0000156">
    <property type="term" value="F:phosphorelay response regulator activity"/>
    <property type="evidence" value="ECO:0007669"/>
    <property type="project" value="TreeGrafter"/>
</dbReference>
<proteinExistence type="predicted"/>
<keyword evidence="5" id="KW-0805">Transcription regulation</keyword>
<name>A0A4R3MWJ1_9BACI</name>
<reference evidence="11 12" key="1">
    <citation type="submission" date="2019-03" db="EMBL/GenBank/DDBJ databases">
        <title>Genomic Encyclopedia of Type Strains, Phase IV (KMG-IV): sequencing the most valuable type-strain genomes for metagenomic binning, comparative biology and taxonomic classification.</title>
        <authorList>
            <person name="Goeker M."/>
        </authorList>
    </citation>
    <scope>NUCLEOTIDE SEQUENCE [LARGE SCALE GENOMIC DNA]</scope>
    <source>
        <strain evidence="11 12">DSM 25894</strain>
    </source>
</reference>
<keyword evidence="6" id="KW-0238">DNA-binding</keyword>
<evidence type="ECO:0000313" key="12">
    <source>
        <dbReference type="Proteomes" id="UP000294650"/>
    </source>
</evidence>
<evidence type="ECO:0000256" key="9">
    <source>
        <dbReference type="PROSITE-ProRule" id="PRU00169"/>
    </source>
</evidence>
<sequence length="239" mass="27311">MNKDRPIDVLLIEDDPMVQEVNRQFIEKVEGFQIAGVASNGADGMEKVIEIKPDLVLLDIYMPEKDGIETLQKLRQLDMDIDVIVITAANDRLTIRKMFQHGAIDYIIKPFKFERLERALNHYRMYAWRLSGEGELSQEQLDQWISRRNESAAIRSVIDSGNVGNLPKGLNEQTLKQIMLFLSEQEESVSAEETADGIGIARVTARRYLDYLQKVGKVKLDLQYGGVGRPLNRYILKSK</sequence>
<dbReference type="SUPFAM" id="SSF52172">
    <property type="entry name" value="CheY-like"/>
    <property type="match status" value="1"/>
</dbReference>
<dbReference type="CDD" id="cd19925">
    <property type="entry name" value="REC_citrate_TCS"/>
    <property type="match status" value="1"/>
</dbReference>
<dbReference type="AlphaFoldDB" id="A0A4R3MWJ1"/>
<dbReference type="PANTHER" id="PTHR45526">
    <property type="entry name" value="TRANSCRIPTIONAL REGULATORY PROTEIN DPIA"/>
    <property type="match status" value="1"/>
</dbReference>
<evidence type="ECO:0000256" key="1">
    <source>
        <dbReference type="ARBA" id="ARBA00004496"/>
    </source>
</evidence>
<evidence type="ECO:0000256" key="8">
    <source>
        <dbReference type="ARBA" id="ARBA00023163"/>
    </source>
</evidence>
<evidence type="ECO:0000256" key="4">
    <source>
        <dbReference type="ARBA" id="ARBA00023012"/>
    </source>
</evidence>
<evidence type="ECO:0000313" key="11">
    <source>
        <dbReference type="EMBL" id="TCT18274.1"/>
    </source>
</evidence>
<keyword evidence="7" id="KW-0010">Activator</keyword>
<gene>
    <name evidence="11" type="ORF">EDD68_12237</name>
</gene>
<dbReference type="GO" id="GO:0005737">
    <property type="term" value="C:cytoplasm"/>
    <property type="evidence" value="ECO:0007669"/>
    <property type="project" value="UniProtKB-SubCell"/>
</dbReference>
<dbReference type="GO" id="GO:0003700">
    <property type="term" value="F:DNA-binding transcription factor activity"/>
    <property type="evidence" value="ECO:0007669"/>
    <property type="project" value="InterPro"/>
</dbReference>
<accession>A0A4R3MWJ1</accession>
<dbReference type="Gene3D" id="3.40.50.2300">
    <property type="match status" value="1"/>
</dbReference>
<evidence type="ECO:0000256" key="7">
    <source>
        <dbReference type="ARBA" id="ARBA00023159"/>
    </source>
</evidence>
<dbReference type="Pfam" id="PF00072">
    <property type="entry name" value="Response_reg"/>
    <property type="match status" value="1"/>
</dbReference>
<dbReference type="InterPro" id="IPR036390">
    <property type="entry name" value="WH_DNA-bd_sf"/>
</dbReference>
<dbReference type="EMBL" id="SMAN01000022">
    <property type="protein sequence ID" value="TCT18274.1"/>
    <property type="molecule type" value="Genomic_DNA"/>
</dbReference>
<dbReference type="InterPro" id="IPR011006">
    <property type="entry name" value="CheY-like_superfamily"/>
</dbReference>
<dbReference type="Proteomes" id="UP000294650">
    <property type="component" value="Unassembled WGS sequence"/>
</dbReference>
<evidence type="ECO:0000259" key="10">
    <source>
        <dbReference type="PROSITE" id="PS50110"/>
    </source>
</evidence>
<dbReference type="PIRSF" id="PIRSF006171">
    <property type="entry name" value="RR_citrat_malat"/>
    <property type="match status" value="1"/>
</dbReference>
<dbReference type="Gene3D" id="1.10.10.10">
    <property type="entry name" value="Winged helix-like DNA-binding domain superfamily/Winged helix DNA-binding domain"/>
    <property type="match status" value="1"/>
</dbReference>
<dbReference type="OrthoDB" id="9759232at2"/>
<dbReference type="InterPro" id="IPR006793">
    <property type="entry name" value="FaeA"/>
</dbReference>
<evidence type="ECO:0000256" key="3">
    <source>
        <dbReference type="ARBA" id="ARBA00022553"/>
    </source>
</evidence>
<dbReference type="InterPro" id="IPR051271">
    <property type="entry name" value="2C-system_Tx_regulators"/>
</dbReference>
<keyword evidence="12" id="KW-1185">Reference proteome</keyword>
<evidence type="ECO:0000256" key="6">
    <source>
        <dbReference type="ARBA" id="ARBA00023125"/>
    </source>
</evidence>
<protein>
    <submittedName>
        <fullName evidence="11">Two-component system response regulator DctR</fullName>
    </submittedName>
</protein>
<comment type="caution">
    <text evidence="11">The sequence shown here is derived from an EMBL/GenBank/DDBJ whole genome shotgun (WGS) entry which is preliminary data.</text>
</comment>